<dbReference type="GO" id="GO:0008270">
    <property type="term" value="F:zinc ion binding"/>
    <property type="evidence" value="ECO:0007669"/>
    <property type="project" value="UniProtKB-KW"/>
</dbReference>
<dbReference type="GO" id="GO:0003676">
    <property type="term" value="F:nucleic acid binding"/>
    <property type="evidence" value="ECO:0007669"/>
    <property type="project" value="InterPro"/>
</dbReference>
<proteinExistence type="predicted"/>
<accession>A0A5E4GFL4</accession>
<dbReference type="InterPro" id="IPR001878">
    <property type="entry name" value="Znf_CCHC"/>
</dbReference>
<keyword evidence="1" id="KW-0863">Zinc-finger</keyword>
<dbReference type="InterPro" id="IPR036875">
    <property type="entry name" value="Znf_CCHC_sf"/>
</dbReference>
<dbReference type="SUPFAM" id="SSF57756">
    <property type="entry name" value="Retrovirus zinc finger-like domains"/>
    <property type="match status" value="1"/>
</dbReference>
<keyword evidence="1" id="KW-0479">Metal-binding</keyword>
<organism evidence="4 5">
    <name type="scientific">Prunus dulcis</name>
    <name type="common">Almond</name>
    <name type="synonym">Amygdalus dulcis</name>
    <dbReference type="NCBI Taxonomy" id="3755"/>
    <lineage>
        <taxon>Eukaryota</taxon>
        <taxon>Viridiplantae</taxon>
        <taxon>Streptophyta</taxon>
        <taxon>Embryophyta</taxon>
        <taxon>Tracheophyta</taxon>
        <taxon>Spermatophyta</taxon>
        <taxon>Magnoliopsida</taxon>
        <taxon>eudicotyledons</taxon>
        <taxon>Gunneridae</taxon>
        <taxon>Pentapetalae</taxon>
        <taxon>rosids</taxon>
        <taxon>fabids</taxon>
        <taxon>Rosales</taxon>
        <taxon>Rosaceae</taxon>
        <taxon>Amygdaloideae</taxon>
        <taxon>Amygdaleae</taxon>
        <taxon>Prunus</taxon>
    </lineage>
</organism>
<name>A0A5E4GFL4_PRUDU</name>
<dbReference type="SMART" id="SM00343">
    <property type="entry name" value="ZnF_C2HC"/>
    <property type="match status" value="1"/>
</dbReference>
<keyword evidence="1" id="KW-0862">Zinc</keyword>
<feature type="region of interest" description="Disordered" evidence="2">
    <location>
        <begin position="49"/>
        <end position="95"/>
    </location>
</feature>
<dbReference type="PROSITE" id="PS50158">
    <property type="entry name" value="ZF_CCHC"/>
    <property type="match status" value="1"/>
</dbReference>
<protein>
    <recommendedName>
        <fullName evidence="3">CCHC-type domain-containing protein</fullName>
    </recommendedName>
</protein>
<evidence type="ECO:0000256" key="1">
    <source>
        <dbReference type="PROSITE-ProRule" id="PRU00047"/>
    </source>
</evidence>
<dbReference type="Pfam" id="PF08284">
    <property type="entry name" value="RVP_2"/>
    <property type="match status" value="1"/>
</dbReference>
<feature type="non-terminal residue" evidence="4">
    <location>
        <position position="157"/>
    </location>
</feature>
<sequence>MRSPQCTVCGRFHTGTCRQGTTGCFHCGQQGHFLRECPLLLQGGEATVASPRETGTQSRTQFGGASSSGGAQTSVASRGGSQQQGRGRRARATGRVYHMSQQQAQASPDVVTGILSVFGTPAKVLIDPGATHSFIAPSFAHNAVVELSALPDELAIS</sequence>
<dbReference type="AlphaFoldDB" id="A0A5E4GFL4"/>
<gene>
    <name evidence="4" type="ORF">ALMOND_2B005726</name>
</gene>
<feature type="non-terminal residue" evidence="4">
    <location>
        <position position="1"/>
    </location>
</feature>
<reference evidence="5" key="1">
    <citation type="journal article" date="2020" name="Plant J.">
        <title>Transposons played a major role in the diversification between the closely related almond and peach genomes: results from the almond genome sequence.</title>
        <authorList>
            <person name="Alioto T."/>
            <person name="Alexiou K.G."/>
            <person name="Bardil A."/>
            <person name="Barteri F."/>
            <person name="Castanera R."/>
            <person name="Cruz F."/>
            <person name="Dhingra A."/>
            <person name="Duval H."/>
            <person name="Fernandez I Marti A."/>
            <person name="Frias L."/>
            <person name="Galan B."/>
            <person name="Garcia J.L."/>
            <person name="Howad W."/>
            <person name="Gomez-Garrido J."/>
            <person name="Gut M."/>
            <person name="Julca I."/>
            <person name="Morata J."/>
            <person name="Puigdomenech P."/>
            <person name="Ribeca P."/>
            <person name="Rubio Cabetas M.J."/>
            <person name="Vlasova A."/>
            <person name="Wirthensohn M."/>
            <person name="Garcia-Mas J."/>
            <person name="Gabaldon T."/>
            <person name="Casacuberta J.M."/>
            <person name="Arus P."/>
        </authorList>
    </citation>
    <scope>NUCLEOTIDE SEQUENCE [LARGE SCALE GENOMIC DNA]</scope>
    <source>
        <strain evidence="5">cv. Texas</strain>
    </source>
</reference>
<evidence type="ECO:0000313" key="5">
    <source>
        <dbReference type="Proteomes" id="UP000327085"/>
    </source>
</evidence>
<dbReference type="Gramene" id="VVA38637">
    <property type="protein sequence ID" value="VVA38637"/>
    <property type="gene ID" value="Prudul26B005726"/>
</dbReference>
<dbReference type="Proteomes" id="UP000327085">
    <property type="component" value="Chromosome 6"/>
</dbReference>
<dbReference type="OMA" id="NRFYAIN"/>
<evidence type="ECO:0000259" key="3">
    <source>
        <dbReference type="PROSITE" id="PS50158"/>
    </source>
</evidence>
<dbReference type="InParanoid" id="A0A5E4GFL4"/>
<dbReference type="Gene3D" id="4.10.60.10">
    <property type="entry name" value="Zinc finger, CCHC-type"/>
    <property type="match status" value="1"/>
</dbReference>
<evidence type="ECO:0000313" key="4">
    <source>
        <dbReference type="EMBL" id="VVA38637.1"/>
    </source>
</evidence>
<feature type="domain" description="CCHC-type" evidence="3">
    <location>
        <begin position="24"/>
        <end position="38"/>
    </location>
</feature>
<dbReference type="EMBL" id="CABIKO010000667">
    <property type="protein sequence ID" value="VVA38637.1"/>
    <property type="molecule type" value="Genomic_DNA"/>
</dbReference>
<evidence type="ECO:0000256" key="2">
    <source>
        <dbReference type="SAM" id="MobiDB-lite"/>
    </source>
</evidence>
<feature type="compositionally biased region" description="Low complexity" evidence="2">
    <location>
        <begin position="63"/>
        <end position="85"/>
    </location>
</feature>
<dbReference type="Pfam" id="PF00098">
    <property type="entry name" value="zf-CCHC"/>
    <property type="match status" value="1"/>
</dbReference>